<feature type="transmembrane region" description="Helical" evidence="2">
    <location>
        <begin position="74"/>
        <end position="94"/>
    </location>
</feature>
<organism evidence="3 4">
    <name type="scientific">Ammonicoccus fulvus</name>
    <dbReference type="NCBI Taxonomy" id="3138240"/>
    <lineage>
        <taxon>Bacteria</taxon>
        <taxon>Bacillati</taxon>
        <taxon>Actinomycetota</taxon>
        <taxon>Actinomycetes</taxon>
        <taxon>Propionibacteriales</taxon>
        <taxon>Propionibacteriaceae</taxon>
        <taxon>Ammonicoccus</taxon>
    </lineage>
</organism>
<dbReference type="RefSeq" id="WP_425309513.1">
    <property type="nucleotide sequence ID" value="NZ_CP154795.1"/>
</dbReference>
<evidence type="ECO:0000313" key="3">
    <source>
        <dbReference type="EMBL" id="XAN08057.1"/>
    </source>
</evidence>
<accession>A0ABZ3FTB4</accession>
<reference evidence="3 4" key="1">
    <citation type="submission" date="2024-04" db="EMBL/GenBank/DDBJ databases">
        <title>Isolation of an actinomycete strain from pig manure.</title>
        <authorList>
            <person name="Gong T."/>
            <person name="Yu Z."/>
            <person name="An M."/>
            <person name="Wei C."/>
            <person name="Yang W."/>
            <person name="Liu L."/>
        </authorList>
    </citation>
    <scope>NUCLEOTIDE SEQUENCE [LARGE SCALE GENOMIC DNA]</scope>
    <source>
        <strain evidence="3 4">ZF39</strain>
    </source>
</reference>
<dbReference type="Proteomes" id="UP001442841">
    <property type="component" value="Chromosome"/>
</dbReference>
<sequence>MNVLLPVCISLAVLGVVVAALLWVRGRRGRAAQAFGFGVLPVGLYLTGLLELVWDAGVALSRWAGQLVFNPAVWAGVGLIGVAVVLWVVGGLVARRTPARKSVESAPDAPAVGRGPRTKKAPKSTGGATKAGTAGAGVGEFDDIEELLRKRGIE</sequence>
<evidence type="ECO:0000313" key="4">
    <source>
        <dbReference type="Proteomes" id="UP001442841"/>
    </source>
</evidence>
<feature type="transmembrane region" description="Helical" evidence="2">
    <location>
        <begin position="31"/>
        <end position="54"/>
    </location>
</feature>
<name>A0ABZ3FTB4_9ACTN</name>
<keyword evidence="4" id="KW-1185">Reference proteome</keyword>
<evidence type="ECO:0000256" key="2">
    <source>
        <dbReference type="SAM" id="Phobius"/>
    </source>
</evidence>
<protein>
    <recommendedName>
        <fullName evidence="5">Cellulose synthase</fullName>
    </recommendedName>
</protein>
<evidence type="ECO:0008006" key="5">
    <source>
        <dbReference type="Google" id="ProtNLM"/>
    </source>
</evidence>
<feature type="compositionally biased region" description="Low complexity" evidence="1">
    <location>
        <begin position="123"/>
        <end position="133"/>
    </location>
</feature>
<gene>
    <name evidence="3" type="ORF">AADG42_12340</name>
</gene>
<evidence type="ECO:0000256" key="1">
    <source>
        <dbReference type="SAM" id="MobiDB-lite"/>
    </source>
</evidence>
<feature type="transmembrane region" description="Helical" evidence="2">
    <location>
        <begin position="6"/>
        <end position="24"/>
    </location>
</feature>
<keyword evidence="2" id="KW-1133">Transmembrane helix</keyword>
<keyword evidence="2" id="KW-0812">Transmembrane</keyword>
<keyword evidence="2" id="KW-0472">Membrane</keyword>
<dbReference type="EMBL" id="CP154795">
    <property type="protein sequence ID" value="XAN08057.1"/>
    <property type="molecule type" value="Genomic_DNA"/>
</dbReference>
<feature type="region of interest" description="Disordered" evidence="1">
    <location>
        <begin position="98"/>
        <end position="137"/>
    </location>
</feature>
<proteinExistence type="predicted"/>